<reference evidence="1 2" key="1">
    <citation type="journal article" date="2020" name="Int. J. Syst. Evol. Microbiol.">
        <title>Bartonella kosoyi sp. nov. and Bartonella krasnovii sp. nov., two novel species closely related to the zoonotic Bartonella elizabethae, isolated from black rats and wild desert rodent-fleas.</title>
        <authorList>
            <person name="Gutierrez R."/>
            <person name="Shalit T."/>
            <person name="Markus B."/>
            <person name="Yuan C."/>
            <person name="Nachum-Biala Y."/>
            <person name="Elad D."/>
            <person name="Harrus S."/>
        </authorList>
    </citation>
    <scope>NUCLEOTIDE SEQUENCE [LARGE SCALE GENOMIC DNA]</scope>
    <source>
        <strain evidence="1 2">Tel Aviv</strain>
    </source>
</reference>
<dbReference type="RefSeq" id="WP_120101668.1">
    <property type="nucleotide sequence ID" value="NZ_CP031843.2"/>
</dbReference>
<keyword evidence="2" id="KW-1185">Reference proteome</keyword>
<dbReference type="EMBL" id="CP031843">
    <property type="protein sequence ID" value="QEE09409.1"/>
    <property type="molecule type" value="Genomic_DNA"/>
</dbReference>
<dbReference type="KEGG" id="bky:D1093_07230"/>
<sequence length="241" mass="27179">MEKSSWFNNLSRFFIPPDQGEHPLVRMSRIGADGLIQNSAHLPPTVQRARRTWSTVQEERERQKREMIEAREREKHKEIYGRKLLGMVIPKIGERPFEQMNMLHRVIQQHQVPVVPSAISINQPFSTGSLSSLNVGSIIPDGIYHEKKEPYMVPEAEAQIPLGVGNHPPLPNAQEIKQLTPIGEATPIPQSQTSPVDTRTGFEKFVESDFYKKLQDLFAGMSAAPSGGLASSDLRWLIPQQ</sequence>
<organism evidence="1 2">
    <name type="scientific">Bartonella kosoyi</name>
    <dbReference type="NCBI Taxonomy" id="2133959"/>
    <lineage>
        <taxon>Bacteria</taxon>
        <taxon>Pseudomonadati</taxon>
        <taxon>Pseudomonadota</taxon>
        <taxon>Alphaproteobacteria</taxon>
        <taxon>Hyphomicrobiales</taxon>
        <taxon>Bartonellaceae</taxon>
        <taxon>Bartonella</taxon>
    </lineage>
</organism>
<name>A0A5B9CXH2_9HYPH</name>
<protein>
    <submittedName>
        <fullName evidence="1">Oligopeptide ABC transporter, periplasmic oligopeptide-binding protein OppA</fullName>
    </submittedName>
</protein>
<evidence type="ECO:0000313" key="1">
    <source>
        <dbReference type="EMBL" id="QEE09409.1"/>
    </source>
</evidence>
<evidence type="ECO:0000313" key="2">
    <source>
        <dbReference type="Proteomes" id="UP000321940"/>
    </source>
</evidence>
<dbReference type="Proteomes" id="UP000321940">
    <property type="component" value="Chromosome"/>
</dbReference>
<dbReference type="AlphaFoldDB" id="A0A5B9CXH2"/>
<proteinExistence type="predicted"/>
<accession>A0A5B9CXH2</accession>
<gene>
    <name evidence="1" type="ORF">D1093_07230</name>
</gene>